<evidence type="ECO:0000256" key="4">
    <source>
        <dbReference type="ARBA" id="ARBA00023134"/>
    </source>
</evidence>
<evidence type="ECO:0000256" key="1">
    <source>
        <dbReference type="ARBA" id="ARBA00010142"/>
    </source>
</evidence>
<dbReference type="PRINTS" id="PR00449">
    <property type="entry name" value="RASTRNSFRMNG"/>
</dbReference>
<dbReference type="PROSITE" id="PS51421">
    <property type="entry name" value="RAS"/>
    <property type="match status" value="1"/>
</dbReference>
<sequence>MRSIKCVIIGDGAVGKTSLLISYTTNSFPTDYVPTVFDNYSTTIAIPTATTENPLEPGYDNVNGESLSSSNSLPSTERKLFKINLWDTAGQEDYDRLRPLCYPQTDIFLICFSVSEHASFANVTEKWLPELKQTSNIENISLFTKLRKYPILLVGTKADLRDDPETQKKLQETNSDFVSQEEIDNVVKEYGFMGYTECSAATQAGVREVFEHAVRYAIYEPESNLQKSVKQTTTDELTTTTTNSNKDKSMQEQKQQPRHNNSTDSTLSKDNLQQEKEALNYKPTKKQQNDKNHEQVRSKGSKTATKTYCNKQTKSKVRNEKKKKKNSKCVIL</sequence>
<dbReference type="PANTHER" id="PTHR24072">
    <property type="entry name" value="RHO FAMILY GTPASE"/>
    <property type="match status" value="1"/>
</dbReference>
<evidence type="ECO:0008006" key="8">
    <source>
        <dbReference type="Google" id="ProtNLM"/>
    </source>
</evidence>
<feature type="compositionally biased region" description="Polar residues" evidence="5">
    <location>
        <begin position="301"/>
        <end position="312"/>
    </location>
</feature>
<dbReference type="FunFam" id="3.40.50.300:FF:001179">
    <property type="entry name" value="Rho family GTPase"/>
    <property type="match status" value="1"/>
</dbReference>
<feature type="region of interest" description="Disordered" evidence="5">
    <location>
        <begin position="226"/>
        <end position="332"/>
    </location>
</feature>
<organism evidence="6 7">
    <name type="scientific">Saccharomyces uvarum</name>
    <name type="common">Yeast</name>
    <name type="synonym">Saccharomyces bayanus var. uvarum</name>
    <dbReference type="NCBI Taxonomy" id="230603"/>
    <lineage>
        <taxon>Eukaryota</taxon>
        <taxon>Fungi</taxon>
        <taxon>Dikarya</taxon>
        <taxon>Ascomycota</taxon>
        <taxon>Saccharomycotina</taxon>
        <taxon>Saccharomycetes</taxon>
        <taxon>Saccharomycetales</taxon>
        <taxon>Saccharomycetaceae</taxon>
        <taxon>Saccharomyces</taxon>
    </lineage>
</organism>
<feature type="compositionally biased region" description="Basic residues" evidence="5">
    <location>
        <begin position="313"/>
        <end position="332"/>
    </location>
</feature>
<dbReference type="SMART" id="SM00175">
    <property type="entry name" value="RAB"/>
    <property type="match status" value="1"/>
</dbReference>
<dbReference type="InterPro" id="IPR027417">
    <property type="entry name" value="P-loop_NTPase"/>
</dbReference>
<keyword evidence="4" id="KW-0342">GTP-binding</keyword>
<dbReference type="AlphaFoldDB" id="A0AA35J7B7"/>
<comment type="similarity">
    <text evidence="1">Belongs to the small GTPase superfamily. Rho family.</text>
</comment>
<evidence type="ECO:0000313" key="6">
    <source>
        <dbReference type="EMBL" id="CAI4049971.1"/>
    </source>
</evidence>
<dbReference type="InterPro" id="IPR003578">
    <property type="entry name" value="Small_GTPase_Rho"/>
</dbReference>
<dbReference type="PROSITE" id="PS51420">
    <property type="entry name" value="RHO"/>
    <property type="match status" value="1"/>
</dbReference>
<dbReference type="InterPro" id="IPR005225">
    <property type="entry name" value="Small_GTP-bd"/>
</dbReference>
<dbReference type="NCBIfam" id="TIGR00231">
    <property type="entry name" value="small_GTP"/>
    <property type="match status" value="1"/>
</dbReference>
<dbReference type="SMART" id="SM00173">
    <property type="entry name" value="RAS"/>
    <property type="match status" value="1"/>
</dbReference>
<accession>A0AA35J7B7</accession>
<reference evidence="6" key="1">
    <citation type="submission" date="2022-10" db="EMBL/GenBank/DDBJ databases">
        <authorList>
            <person name="Byrne P K."/>
        </authorList>
    </citation>
    <scope>NUCLEOTIDE SEQUENCE</scope>
    <source>
        <strain evidence="6">CBS7001</strain>
    </source>
</reference>
<dbReference type="CDD" id="cd00157">
    <property type="entry name" value="Rho"/>
    <property type="match status" value="1"/>
</dbReference>
<keyword evidence="3" id="KW-0547">Nucleotide-binding</keyword>
<dbReference type="GO" id="GO:0003924">
    <property type="term" value="F:GTPase activity"/>
    <property type="evidence" value="ECO:0007669"/>
    <property type="project" value="InterPro"/>
</dbReference>
<dbReference type="Gene3D" id="3.40.50.300">
    <property type="entry name" value="P-loop containing nucleotide triphosphate hydrolases"/>
    <property type="match status" value="1"/>
</dbReference>
<feature type="compositionally biased region" description="Low complexity" evidence="5">
    <location>
        <begin position="232"/>
        <end position="242"/>
    </location>
</feature>
<feature type="compositionally biased region" description="Polar residues" evidence="5">
    <location>
        <begin position="252"/>
        <end position="271"/>
    </location>
</feature>
<feature type="compositionally biased region" description="Basic and acidic residues" evidence="5">
    <location>
        <begin position="287"/>
        <end position="297"/>
    </location>
</feature>
<dbReference type="SMART" id="SM00174">
    <property type="entry name" value="RHO"/>
    <property type="match status" value="1"/>
</dbReference>
<dbReference type="GO" id="GO:0007264">
    <property type="term" value="P:small GTPase-mediated signal transduction"/>
    <property type="evidence" value="ECO:0007669"/>
    <property type="project" value="InterPro"/>
</dbReference>
<evidence type="ECO:0000256" key="5">
    <source>
        <dbReference type="SAM" id="MobiDB-lite"/>
    </source>
</evidence>
<dbReference type="InterPro" id="IPR001806">
    <property type="entry name" value="Small_GTPase"/>
</dbReference>
<evidence type="ECO:0000256" key="2">
    <source>
        <dbReference type="ARBA" id="ARBA00022481"/>
    </source>
</evidence>
<keyword evidence="2" id="KW-0488">Methylation</keyword>
<dbReference type="Proteomes" id="UP001162090">
    <property type="component" value="Chromosome 14"/>
</dbReference>
<dbReference type="EMBL" id="OX365925">
    <property type="protein sequence ID" value="CAI4049971.1"/>
    <property type="molecule type" value="Genomic_DNA"/>
</dbReference>
<dbReference type="SUPFAM" id="SSF52540">
    <property type="entry name" value="P-loop containing nucleoside triphosphate hydrolases"/>
    <property type="match status" value="1"/>
</dbReference>
<dbReference type="GO" id="GO:0005525">
    <property type="term" value="F:GTP binding"/>
    <property type="evidence" value="ECO:0007669"/>
    <property type="project" value="UniProtKB-KW"/>
</dbReference>
<protein>
    <recommendedName>
        <fullName evidence="8">Rho5p</fullName>
    </recommendedName>
</protein>
<evidence type="ECO:0000256" key="3">
    <source>
        <dbReference type="ARBA" id="ARBA00022741"/>
    </source>
</evidence>
<evidence type="ECO:0000313" key="7">
    <source>
        <dbReference type="Proteomes" id="UP001162090"/>
    </source>
</evidence>
<dbReference type="Pfam" id="PF00071">
    <property type="entry name" value="Ras"/>
    <property type="match status" value="2"/>
</dbReference>
<dbReference type="PROSITE" id="PS51419">
    <property type="entry name" value="RAB"/>
    <property type="match status" value="1"/>
</dbReference>
<name>A0AA35J7B7_SACUV</name>
<gene>
    <name evidence="6" type="primary">SUVC14G1450</name>
    <name evidence="6" type="ORF">SUVC_14G1450</name>
</gene>
<proteinExistence type="inferred from homology"/>